<dbReference type="Pfam" id="PF01381">
    <property type="entry name" value="HTH_3"/>
    <property type="match status" value="1"/>
</dbReference>
<keyword evidence="1" id="KW-0805">Transcription regulation</keyword>
<proteinExistence type="predicted"/>
<dbReference type="GO" id="GO:0005829">
    <property type="term" value="C:cytosol"/>
    <property type="evidence" value="ECO:0007669"/>
    <property type="project" value="TreeGrafter"/>
</dbReference>
<comment type="caution">
    <text evidence="5">The sequence shown here is derived from an EMBL/GenBank/DDBJ whole genome shotgun (WGS) entry which is preliminary data.</text>
</comment>
<dbReference type="PANTHER" id="PTHR46797">
    <property type="entry name" value="HTH-TYPE TRANSCRIPTIONAL REGULATOR"/>
    <property type="match status" value="1"/>
</dbReference>
<sequence length="109" mass="12541">MKETELLKVFGFNIKKQRQRLEWSQEKLAETIDISIPFLSDVENGKKWVSLTTLLKLAEAFGLAAHELLRPAFLPEGGKKLLSAYTRDIQRAVNKAVDRVRQNYLPTRN</sequence>
<dbReference type="SUPFAM" id="SSF47413">
    <property type="entry name" value="lambda repressor-like DNA-binding domains"/>
    <property type="match status" value="1"/>
</dbReference>
<dbReference type="InterPro" id="IPR050807">
    <property type="entry name" value="TransReg_Diox_bact_type"/>
</dbReference>
<dbReference type="PROSITE" id="PS50943">
    <property type="entry name" value="HTH_CROC1"/>
    <property type="match status" value="1"/>
</dbReference>
<evidence type="ECO:0000256" key="3">
    <source>
        <dbReference type="ARBA" id="ARBA00023163"/>
    </source>
</evidence>
<keyword evidence="6" id="KW-1185">Reference proteome</keyword>
<dbReference type="Gene3D" id="1.10.260.40">
    <property type="entry name" value="lambda repressor-like DNA-binding domains"/>
    <property type="match status" value="1"/>
</dbReference>
<dbReference type="GO" id="GO:0003700">
    <property type="term" value="F:DNA-binding transcription factor activity"/>
    <property type="evidence" value="ECO:0007669"/>
    <property type="project" value="TreeGrafter"/>
</dbReference>
<protein>
    <submittedName>
        <fullName evidence="5">Transcriptional regulator XRE family</fullName>
    </submittedName>
</protein>
<evidence type="ECO:0000313" key="5">
    <source>
        <dbReference type="EMBL" id="GBR76492.1"/>
    </source>
</evidence>
<dbReference type="GO" id="GO:0003677">
    <property type="term" value="F:DNA binding"/>
    <property type="evidence" value="ECO:0007669"/>
    <property type="project" value="UniProtKB-KW"/>
</dbReference>
<dbReference type="AlphaFoldDB" id="A0A388TH83"/>
<feature type="domain" description="HTH cro/C1-type" evidence="4">
    <location>
        <begin position="14"/>
        <end position="68"/>
    </location>
</feature>
<name>A0A388TH83_9BACT</name>
<evidence type="ECO:0000259" key="4">
    <source>
        <dbReference type="PROSITE" id="PS50943"/>
    </source>
</evidence>
<reference evidence="5 6" key="1">
    <citation type="journal article" date="2019" name="ISME J.">
        <title>Genome analyses of uncultured TG2/ZB3 bacteria in 'Margulisbacteria' specifically attached to ectosymbiotic spirochetes of protists in the termite gut.</title>
        <authorList>
            <person name="Utami Y.D."/>
            <person name="Kuwahara H."/>
            <person name="Igai K."/>
            <person name="Murakami T."/>
            <person name="Sugaya K."/>
            <person name="Morikawa T."/>
            <person name="Nagura Y."/>
            <person name="Yuki M."/>
            <person name="Deevong P."/>
            <person name="Inoue T."/>
            <person name="Kihara K."/>
            <person name="Lo N."/>
            <person name="Yamada A."/>
            <person name="Ohkuma M."/>
            <person name="Hongoh Y."/>
        </authorList>
    </citation>
    <scope>NUCLEOTIDE SEQUENCE [LARGE SCALE GENOMIC DNA]</scope>
    <source>
        <strain evidence="5">NkOx7-02</strain>
    </source>
</reference>
<dbReference type="SMART" id="SM00530">
    <property type="entry name" value="HTH_XRE"/>
    <property type="match status" value="1"/>
</dbReference>
<evidence type="ECO:0000313" key="6">
    <source>
        <dbReference type="Proteomes" id="UP000275925"/>
    </source>
</evidence>
<evidence type="ECO:0000256" key="1">
    <source>
        <dbReference type="ARBA" id="ARBA00023015"/>
    </source>
</evidence>
<dbReference type="InterPro" id="IPR010982">
    <property type="entry name" value="Lambda_DNA-bd_dom_sf"/>
</dbReference>
<evidence type="ECO:0000256" key="2">
    <source>
        <dbReference type="ARBA" id="ARBA00023125"/>
    </source>
</evidence>
<keyword evidence="2" id="KW-0238">DNA-binding</keyword>
<dbReference type="InterPro" id="IPR001387">
    <property type="entry name" value="Cro/C1-type_HTH"/>
</dbReference>
<keyword evidence="3" id="KW-0804">Transcription</keyword>
<gene>
    <name evidence="5" type="ORF">NO2_1030</name>
</gene>
<dbReference type="Proteomes" id="UP000275925">
    <property type="component" value="Unassembled WGS sequence"/>
</dbReference>
<dbReference type="CDD" id="cd00093">
    <property type="entry name" value="HTH_XRE"/>
    <property type="match status" value="1"/>
</dbReference>
<accession>A0A388TH83</accession>
<dbReference type="EMBL" id="BGZO01000029">
    <property type="protein sequence ID" value="GBR76492.1"/>
    <property type="molecule type" value="Genomic_DNA"/>
</dbReference>
<organism evidence="5 6">
    <name type="scientific">Candidatus Termititenax persephonae</name>
    <dbReference type="NCBI Taxonomy" id="2218525"/>
    <lineage>
        <taxon>Bacteria</taxon>
        <taxon>Bacillati</taxon>
        <taxon>Candidatus Margulisiibacteriota</taxon>
        <taxon>Candidatus Termititenacia</taxon>
        <taxon>Candidatus Termititenacales</taxon>
        <taxon>Candidatus Termititenacaceae</taxon>
        <taxon>Candidatus Termititenax</taxon>
    </lineage>
</organism>
<dbReference type="PANTHER" id="PTHR46797:SF23">
    <property type="entry name" value="HTH-TYPE TRANSCRIPTIONAL REGULATOR SUTR"/>
    <property type="match status" value="1"/>
</dbReference>